<comment type="subcellular location">
    <subcellularLocation>
        <location evidence="1 7 8">Nucleus</location>
    </subcellularLocation>
</comment>
<dbReference type="GO" id="GO:0005634">
    <property type="term" value="C:nucleus"/>
    <property type="evidence" value="ECO:0007669"/>
    <property type="project" value="UniProtKB-SubCell"/>
</dbReference>
<evidence type="ECO:0000256" key="4">
    <source>
        <dbReference type="ARBA" id="ARBA00023125"/>
    </source>
</evidence>
<sequence>MIPSYDMFSPTVRHQLSAYGLSQNYGHQTAYSQYAADNINFNSCGGPAMVESGPANGTYQQNLHNSFSLYAFNNPSHHRQHVVVEDWALPQTTSSPCSYQTQSSGIQFPDNVHPFQVPSPADYSSPGHMRVQEKLEPGLEHPSSDSVVAVSSDGMSGSESPNNLQAGHVQATSGLFRPQPARSPYEWIRRSSCQQTQPNPGRTRTKDKYRVVYSDSQRLELEKEFHYSRYITIRRKVELATSLELSERQIKIWFQNRRAKERRQSKKREELLQKSKDSQIVYQQANLNLANLNIY</sequence>
<dbReference type="InterPro" id="IPR047152">
    <property type="entry name" value="Caudal_homeobox"/>
</dbReference>
<dbReference type="GO" id="GO:0009887">
    <property type="term" value="P:animal organ morphogenesis"/>
    <property type="evidence" value="ECO:0007669"/>
    <property type="project" value="TreeGrafter"/>
</dbReference>
<dbReference type="PANTHER" id="PTHR24332:SF9">
    <property type="entry name" value="HOMEOTIC PROTEIN CAUDAL"/>
    <property type="match status" value="1"/>
</dbReference>
<proteinExistence type="inferred from homology"/>
<dbReference type="AlphaFoldDB" id="A0AAV6UFW7"/>
<dbReference type="FunFam" id="1.10.10.60:FF:000574">
    <property type="entry name" value="Homeobox protein CHOX-CAD2"/>
    <property type="match status" value="1"/>
</dbReference>
<comment type="caution">
    <text evidence="11">The sequence shown here is derived from an EMBL/GenBank/DDBJ whole genome shotgun (WGS) entry which is preliminary data.</text>
</comment>
<reference evidence="11 12" key="1">
    <citation type="journal article" date="2022" name="Nat. Ecol. Evol.">
        <title>A masculinizing supergene underlies an exaggerated male reproductive morph in a spider.</title>
        <authorList>
            <person name="Hendrickx F."/>
            <person name="De Corte Z."/>
            <person name="Sonet G."/>
            <person name="Van Belleghem S.M."/>
            <person name="Kostlbacher S."/>
            <person name="Vangestel C."/>
        </authorList>
    </citation>
    <scope>NUCLEOTIDE SEQUENCE [LARGE SCALE GENOMIC DNA]</scope>
    <source>
        <strain evidence="11">W744_W776</strain>
    </source>
</reference>
<comment type="similarity">
    <text evidence="2">Belongs to the Caudal homeobox family.</text>
</comment>
<evidence type="ECO:0000256" key="9">
    <source>
        <dbReference type="SAM" id="MobiDB-lite"/>
    </source>
</evidence>
<keyword evidence="5 7" id="KW-0371">Homeobox</keyword>
<evidence type="ECO:0000256" key="6">
    <source>
        <dbReference type="ARBA" id="ARBA00023242"/>
    </source>
</evidence>
<evidence type="ECO:0000256" key="3">
    <source>
        <dbReference type="ARBA" id="ARBA00022473"/>
    </source>
</evidence>
<evidence type="ECO:0000259" key="10">
    <source>
        <dbReference type="PROSITE" id="PS50071"/>
    </source>
</evidence>
<gene>
    <name evidence="11" type="ORF">JTE90_009991</name>
</gene>
<protein>
    <recommendedName>
        <fullName evidence="10">Homeobox domain-containing protein</fullName>
    </recommendedName>
</protein>
<keyword evidence="12" id="KW-1185">Reference proteome</keyword>
<feature type="compositionally biased region" description="Low complexity" evidence="9">
    <location>
        <begin position="144"/>
        <end position="158"/>
    </location>
</feature>
<evidence type="ECO:0000256" key="5">
    <source>
        <dbReference type="ARBA" id="ARBA00023155"/>
    </source>
</evidence>
<evidence type="ECO:0000256" key="8">
    <source>
        <dbReference type="RuleBase" id="RU000682"/>
    </source>
</evidence>
<organism evidence="11 12">
    <name type="scientific">Oedothorax gibbosus</name>
    <dbReference type="NCBI Taxonomy" id="931172"/>
    <lineage>
        <taxon>Eukaryota</taxon>
        <taxon>Metazoa</taxon>
        <taxon>Ecdysozoa</taxon>
        <taxon>Arthropoda</taxon>
        <taxon>Chelicerata</taxon>
        <taxon>Arachnida</taxon>
        <taxon>Araneae</taxon>
        <taxon>Araneomorphae</taxon>
        <taxon>Entelegynae</taxon>
        <taxon>Araneoidea</taxon>
        <taxon>Linyphiidae</taxon>
        <taxon>Erigoninae</taxon>
        <taxon>Oedothorax</taxon>
    </lineage>
</organism>
<dbReference type="PROSITE" id="PS50071">
    <property type="entry name" value="HOMEOBOX_2"/>
    <property type="match status" value="1"/>
</dbReference>
<dbReference type="GO" id="GO:0030154">
    <property type="term" value="P:cell differentiation"/>
    <property type="evidence" value="ECO:0007669"/>
    <property type="project" value="TreeGrafter"/>
</dbReference>
<dbReference type="Proteomes" id="UP000827092">
    <property type="component" value="Unassembled WGS sequence"/>
</dbReference>
<evidence type="ECO:0000313" key="11">
    <source>
        <dbReference type="EMBL" id="KAG8182628.1"/>
    </source>
</evidence>
<feature type="region of interest" description="Disordered" evidence="9">
    <location>
        <begin position="137"/>
        <end position="165"/>
    </location>
</feature>
<evidence type="ECO:0000313" key="12">
    <source>
        <dbReference type="Proteomes" id="UP000827092"/>
    </source>
</evidence>
<dbReference type="InterPro" id="IPR020479">
    <property type="entry name" value="HD_metazoa"/>
</dbReference>
<accession>A0AAV6UFW7</accession>
<dbReference type="Pfam" id="PF00046">
    <property type="entry name" value="Homeodomain"/>
    <property type="match status" value="1"/>
</dbReference>
<keyword evidence="4 7" id="KW-0238">DNA-binding</keyword>
<evidence type="ECO:0000256" key="2">
    <source>
        <dbReference type="ARBA" id="ARBA00010341"/>
    </source>
</evidence>
<dbReference type="Gene3D" id="1.10.10.60">
    <property type="entry name" value="Homeodomain-like"/>
    <property type="match status" value="1"/>
</dbReference>
<dbReference type="GO" id="GO:0000977">
    <property type="term" value="F:RNA polymerase II transcription regulatory region sequence-specific DNA binding"/>
    <property type="evidence" value="ECO:0007669"/>
    <property type="project" value="TreeGrafter"/>
</dbReference>
<dbReference type="InterPro" id="IPR009057">
    <property type="entry name" value="Homeodomain-like_sf"/>
</dbReference>
<feature type="domain" description="Homeobox" evidence="10">
    <location>
        <begin position="204"/>
        <end position="264"/>
    </location>
</feature>
<keyword evidence="6 7" id="KW-0539">Nucleus</keyword>
<evidence type="ECO:0000256" key="7">
    <source>
        <dbReference type="PROSITE-ProRule" id="PRU00108"/>
    </source>
</evidence>
<dbReference type="EMBL" id="JAFNEN010000457">
    <property type="protein sequence ID" value="KAG8182628.1"/>
    <property type="molecule type" value="Genomic_DNA"/>
</dbReference>
<dbReference type="PROSITE" id="PS00027">
    <property type="entry name" value="HOMEOBOX_1"/>
    <property type="match status" value="1"/>
</dbReference>
<dbReference type="PRINTS" id="PR00024">
    <property type="entry name" value="HOMEOBOX"/>
</dbReference>
<dbReference type="InterPro" id="IPR017970">
    <property type="entry name" value="Homeobox_CS"/>
</dbReference>
<dbReference type="SUPFAM" id="SSF46689">
    <property type="entry name" value="Homeodomain-like"/>
    <property type="match status" value="1"/>
</dbReference>
<dbReference type="CDD" id="cd00086">
    <property type="entry name" value="homeodomain"/>
    <property type="match status" value="1"/>
</dbReference>
<dbReference type="GO" id="GO:0009948">
    <property type="term" value="P:anterior/posterior axis specification"/>
    <property type="evidence" value="ECO:0007669"/>
    <property type="project" value="TreeGrafter"/>
</dbReference>
<keyword evidence="3" id="KW-0217">Developmental protein</keyword>
<dbReference type="PANTHER" id="PTHR24332">
    <property type="entry name" value="HOMEOBOX PROTEIN CDX"/>
    <property type="match status" value="1"/>
</dbReference>
<name>A0AAV6UFW7_9ARAC</name>
<dbReference type="GO" id="GO:0000981">
    <property type="term" value="F:DNA-binding transcription factor activity, RNA polymerase II-specific"/>
    <property type="evidence" value="ECO:0007669"/>
    <property type="project" value="InterPro"/>
</dbReference>
<dbReference type="SMART" id="SM00389">
    <property type="entry name" value="HOX"/>
    <property type="match status" value="1"/>
</dbReference>
<dbReference type="InterPro" id="IPR001356">
    <property type="entry name" value="HD"/>
</dbReference>
<feature type="DNA-binding region" description="Homeobox" evidence="7">
    <location>
        <begin position="206"/>
        <end position="265"/>
    </location>
</feature>
<evidence type="ECO:0000256" key="1">
    <source>
        <dbReference type="ARBA" id="ARBA00004123"/>
    </source>
</evidence>